<evidence type="ECO:0000256" key="1">
    <source>
        <dbReference type="SAM" id="SignalP"/>
    </source>
</evidence>
<reference evidence="2" key="1">
    <citation type="submission" date="2014-09" db="EMBL/GenBank/DDBJ databases">
        <authorList>
            <person name="Magalhaes I.L.F."/>
            <person name="Oliveira U."/>
            <person name="Santos F.R."/>
            <person name="Vidigal T.H.D.A."/>
            <person name="Brescovit A.D."/>
            <person name="Santos A.J."/>
        </authorList>
    </citation>
    <scope>NUCLEOTIDE SEQUENCE</scope>
    <source>
        <tissue evidence="2">Shoot tissue taken approximately 20 cm above the soil surface</tissue>
    </source>
</reference>
<dbReference type="EMBL" id="GBRH01170441">
    <property type="protein sequence ID" value="JAE27455.1"/>
    <property type="molecule type" value="Transcribed_RNA"/>
</dbReference>
<dbReference type="AlphaFoldDB" id="A0A0A9GQN3"/>
<organism evidence="2">
    <name type="scientific">Arundo donax</name>
    <name type="common">Giant reed</name>
    <name type="synonym">Donax arundinaceus</name>
    <dbReference type="NCBI Taxonomy" id="35708"/>
    <lineage>
        <taxon>Eukaryota</taxon>
        <taxon>Viridiplantae</taxon>
        <taxon>Streptophyta</taxon>
        <taxon>Embryophyta</taxon>
        <taxon>Tracheophyta</taxon>
        <taxon>Spermatophyta</taxon>
        <taxon>Magnoliopsida</taxon>
        <taxon>Liliopsida</taxon>
        <taxon>Poales</taxon>
        <taxon>Poaceae</taxon>
        <taxon>PACMAD clade</taxon>
        <taxon>Arundinoideae</taxon>
        <taxon>Arundineae</taxon>
        <taxon>Arundo</taxon>
    </lineage>
</organism>
<sequence>MQNLLCLIFLLFLVTDTAARAQIAQHTG</sequence>
<keyword evidence="1" id="KW-0732">Signal</keyword>
<feature type="signal peptide" evidence="1">
    <location>
        <begin position="1"/>
        <end position="19"/>
    </location>
</feature>
<accession>A0A0A9GQN3</accession>
<protein>
    <submittedName>
        <fullName evidence="2">Uncharacterized protein</fullName>
    </submittedName>
</protein>
<proteinExistence type="predicted"/>
<reference evidence="2" key="2">
    <citation type="journal article" date="2015" name="Data Brief">
        <title>Shoot transcriptome of the giant reed, Arundo donax.</title>
        <authorList>
            <person name="Barrero R.A."/>
            <person name="Guerrero F.D."/>
            <person name="Moolhuijzen P."/>
            <person name="Goolsby J.A."/>
            <person name="Tidwell J."/>
            <person name="Bellgard S.E."/>
            <person name="Bellgard M.I."/>
        </authorList>
    </citation>
    <scope>NUCLEOTIDE SEQUENCE</scope>
    <source>
        <tissue evidence="2">Shoot tissue taken approximately 20 cm above the soil surface</tissue>
    </source>
</reference>
<feature type="chain" id="PRO_5002065173" evidence="1">
    <location>
        <begin position="20"/>
        <end position="28"/>
    </location>
</feature>
<evidence type="ECO:0000313" key="2">
    <source>
        <dbReference type="EMBL" id="JAE27455.1"/>
    </source>
</evidence>
<name>A0A0A9GQN3_ARUDO</name>